<dbReference type="Proteomes" id="UP000054350">
    <property type="component" value="Unassembled WGS sequence"/>
</dbReference>
<feature type="transmembrane region" description="Helical" evidence="1">
    <location>
        <begin position="375"/>
        <end position="398"/>
    </location>
</feature>
<dbReference type="GO" id="GO:0036038">
    <property type="term" value="C:MKS complex"/>
    <property type="evidence" value="ECO:0007669"/>
    <property type="project" value="InterPro"/>
</dbReference>
<reference evidence="2 3" key="1">
    <citation type="submission" date="2009-11" db="EMBL/GenBank/DDBJ databases">
        <title>Annotation of Allomyces macrogynus ATCC 38327.</title>
        <authorList>
            <consortium name="The Broad Institute Genome Sequencing Platform"/>
            <person name="Russ C."/>
            <person name="Cuomo C."/>
            <person name="Burger G."/>
            <person name="Gray M.W."/>
            <person name="Holland P.W.H."/>
            <person name="King N."/>
            <person name="Lang F.B.F."/>
            <person name="Roger A.J."/>
            <person name="Ruiz-Trillo I."/>
            <person name="Young S.K."/>
            <person name="Zeng Q."/>
            <person name="Gargeya S."/>
            <person name="Fitzgerald M."/>
            <person name="Haas B."/>
            <person name="Abouelleil A."/>
            <person name="Alvarado L."/>
            <person name="Arachchi H.M."/>
            <person name="Berlin A."/>
            <person name="Chapman S.B."/>
            <person name="Gearin G."/>
            <person name="Goldberg J."/>
            <person name="Griggs A."/>
            <person name="Gujja S."/>
            <person name="Hansen M."/>
            <person name="Heiman D."/>
            <person name="Howarth C."/>
            <person name="Larimer J."/>
            <person name="Lui A."/>
            <person name="MacDonald P.J.P."/>
            <person name="McCowen C."/>
            <person name="Montmayeur A."/>
            <person name="Murphy C."/>
            <person name="Neiman D."/>
            <person name="Pearson M."/>
            <person name="Priest M."/>
            <person name="Roberts A."/>
            <person name="Saif S."/>
            <person name="Shea T."/>
            <person name="Sisk P."/>
            <person name="Stolte C."/>
            <person name="Sykes S."/>
            <person name="Wortman J."/>
            <person name="Nusbaum C."/>
            <person name="Birren B."/>
        </authorList>
    </citation>
    <scope>NUCLEOTIDE SEQUENCE [LARGE SCALE GENOMIC DNA]</scope>
    <source>
        <strain evidence="2 3">ATCC 38327</strain>
    </source>
</reference>
<dbReference type="PANTHER" id="PTHR21274:SF0">
    <property type="entry name" value="MECKELIN"/>
    <property type="match status" value="1"/>
</dbReference>
<dbReference type="STRING" id="578462.A0A0L0RZI8"/>
<dbReference type="eggNOG" id="KOG4611">
    <property type="taxonomic scope" value="Eukaryota"/>
</dbReference>
<dbReference type="OMA" id="YITENKG"/>
<name>A0A0L0RZI8_ALLM3</name>
<evidence type="ECO:0000256" key="1">
    <source>
        <dbReference type="SAM" id="Phobius"/>
    </source>
</evidence>
<protein>
    <submittedName>
        <fullName evidence="2">Uncharacterized protein</fullName>
    </submittedName>
</protein>
<dbReference type="InterPro" id="IPR019170">
    <property type="entry name" value="Meckelin"/>
</dbReference>
<keyword evidence="1" id="KW-0472">Membrane</keyword>
<dbReference type="GO" id="GO:0060271">
    <property type="term" value="P:cilium assembly"/>
    <property type="evidence" value="ECO:0007669"/>
    <property type="project" value="InterPro"/>
</dbReference>
<evidence type="ECO:0000313" key="3">
    <source>
        <dbReference type="Proteomes" id="UP000054350"/>
    </source>
</evidence>
<proteinExistence type="predicted"/>
<reference evidence="3" key="2">
    <citation type="submission" date="2009-11" db="EMBL/GenBank/DDBJ databases">
        <title>The Genome Sequence of Allomyces macrogynus strain ATCC 38327.</title>
        <authorList>
            <consortium name="The Broad Institute Genome Sequencing Platform"/>
            <person name="Russ C."/>
            <person name="Cuomo C."/>
            <person name="Shea T."/>
            <person name="Young S.K."/>
            <person name="Zeng Q."/>
            <person name="Koehrsen M."/>
            <person name="Haas B."/>
            <person name="Borodovsky M."/>
            <person name="Guigo R."/>
            <person name="Alvarado L."/>
            <person name="Berlin A."/>
            <person name="Borenstein D."/>
            <person name="Chen Z."/>
            <person name="Engels R."/>
            <person name="Freedman E."/>
            <person name="Gellesch M."/>
            <person name="Goldberg J."/>
            <person name="Griggs A."/>
            <person name="Gujja S."/>
            <person name="Heiman D."/>
            <person name="Hepburn T."/>
            <person name="Howarth C."/>
            <person name="Jen D."/>
            <person name="Larson L."/>
            <person name="Lewis B."/>
            <person name="Mehta T."/>
            <person name="Park D."/>
            <person name="Pearson M."/>
            <person name="Roberts A."/>
            <person name="Saif S."/>
            <person name="Shenoy N."/>
            <person name="Sisk P."/>
            <person name="Stolte C."/>
            <person name="Sykes S."/>
            <person name="Walk T."/>
            <person name="White J."/>
            <person name="Yandava C."/>
            <person name="Burger G."/>
            <person name="Gray M.W."/>
            <person name="Holland P.W.H."/>
            <person name="King N."/>
            <person name="Lang F.B.F."/>
            <person name="Roger A.J."/>
            <person name="Ruiz-Trillo I."/>
            <person name="Lander E."/>
            <person name="Nusbaum C."/>
        </authorList>
    </citation>
    <scope>NUCLEOTIDE SEQUENCE [LARGE SCALE GENOMIC DNA]</scope>
    <source>
        <strain evidence="3">ATCC 38327</strain>
    </source>
</reference>
<dbReference type="VEuPathDB" id="FungiDB:AMAG_01456"/>
<feature type="transmembrane region" description="Helical" evidence="1">
    <location>
        <begin position="286"/>
        <end position="307"/>
    </location>
</feature>
<sequence length="759" mass="81300">MTATWSGAAYSCQCPSGYAANADGTACTATSFVTTAQTAYSTYSSVSLTSSGQVVQQTVSSAYLTARFIPDLYACTQSGSPAACQRIANQCALVYGDPKHPICLAYGAYKTTAMPTLLVTPLIQDPGATPIDSVVASVAVIVYATNGTVAETLDWATWVARLGKVPTTFAITVGRSQTVACAADAAAAAFPVHLFELVATTVHGTRVPVWARVAAGQYVRRFFLWDALVLDGVGSRAATHVTLTMGMSASGGYLAPVVTVTHAESLTLASAPLTIATEYAMDTSRVWAGLNITFPLVVLSLVFLWTVRLSARTRRNRRGTQFVLDIAWAVKYVTVLTGMVGPFLFWCAMAAAWYFYLFVTYQTTTYVWLPPKSDYAVIVWMLAVAMVVQAAYVAGAVWEQAAATVLLVDWEPGQGKGGGAAPAAAGGVVSAWRRLHVAKKWSEITVYRRVWTAMTLLVTVAAVPAQGDVLLQIAEDALVFGGLAIAQYATMTLLVERFYHSAPMNFVDLLSLANVSILTMRHGELDGYYLHGKSVFPYADADMATLVAQMHRETSDAVTRRGLLAHDDVVFAAWWAPAFRAVYESIVAMSGSATPGNGVWMEPKVGGGGGGGSARAGRARAAPVVVDSRVPPEKAQWEAVNALATRLLDQNLKDQRYQLIQRTIVAKWLGQIPDADAATSLLSPESGPAFLGMMWAGIELDVLMLVLLVYLVIAWASGGHRVVAALVAILVDTALRRARKWYGMRTVAQTAYLDLRFMG</sequence>
<dbReference type="EMBL" id="GG745329">
    <property type="protein sequence ID" value="KNE55565.1"/>
    <property type="molecule type" value="Genomic_DNA"/>
</dbReference>
<evidence type="ECO:0000313" key="2">
    <source>
        <dbReference type="EMBL" id="KNE55565.1"/>
    </source>
</evidence>
<accession>A0A0L0RZI8</accession>
<feature type="transmembrane region" description="Helical" evidence="1">
    <location>
        <begin position="328"/>
        <end position="355"/>
    </location>
</feature>
<keyword evidence="1" id="KW-0812">Transmembrane</keyword>
<gene>
    <name evidence="2" type="ORF">AMAG_01456</name>
</gene>
<keyword evidence="3" id="KW-1185">Reference proteome</keyword>
<dbReference type="AlphaFoldDB" id="A0A0L0RZI8"/>
<keyword evidence="1" id="KW-1133">Transmembrane helix</keyword>
<feature type="transmembrane region" description="Helical" evidence="1">
    <location>
        <begin position="690"/>
        <end position="713"/>
    </location>
</feature>
<feature type="transmembrane region" description="Helical" evidence="1">
    <location>
        <begin position="446"/>
        <end position="465"/>
    </location>
</feature>
<dbReference type="Pfam" id="PF09773">
    <property type="entry name" value="Meckelin"/>
    <property type="match status" value="2"/>
</dbReference>
<organism evidence="2 3">
    <name type="scientific">Allomyces macrogynus (strain ATCC 38327)</name>
    <name type="common">Allomyces javanicus var. macrogynus</name>
    <dbReference type="NCBI Taxonomy" id="578462"/>
    <lineage>
        <taxon>Eukaryota</taxon>
        <taxon>Fungi</taxon>
        <taxon>Fungi incertae sedis</taxon>
        <taxon>Blastocladiomycota</taxon>
        <taxon>Blastocladiomycetes</taxon>
        <taxon>Blastocladiales</taxon>
        <taxon>Blastocladiaceae</taxon>
        <taxon>Allomyces</taxon>
    </lineage>
</organism>
<dbReference type="PANTHER" id="PTHR21274">
    <property type="entry name" value="MECKELIN"/>
    <property type="match status" value="1"/>
</dbReference>
<feature type="transmembrane region" description="Helical" evidence="1">
    <location>
        <begin position="477"/>
        <end position="495"/>
    </location>
</feature>
<dbReference type="OrthoDB" id="5565519at2759"/>